<name>A0ABN9MHR6_9NEOB</name>
<organism evidence="1 2">
    <name type="scientific">Ranitomeya imitator</name>
    <name type="common">mimic poison frog</name>
    <dbReference type="NCBI Taxonomy" id="111125"/>
    <lineage>
        <taxon>Eukaryota</taxon>
        <taxon>Metazoa</taxon>
        <taxon>Chordata</taxon>
        <taxon>Craniata</taxon>
        <taxon>Vertebrata</taxon>
        <taxon>Euteleostomi</taxon>
        <taxon>Amphibia</taxon>
        <taxon>Batrachia</taxon>
        <taxon>Anura</taxon>
        <taxon>Neobatrachia</taxon>
        <taxon>Hyloidea</taxon>
        <taxon>Dendrobatidae</taxon>
        <taxon>Dendrobatinae</taxon>
        <taxon>Ranitomeya</taxon>
    </lineage>
</organism>
<dbReference type="Proteomes" id="UP001176940">
    <property type="component" value="Unassembled WGS sequence"/>
</dbReference>
<reference evidence="1" key="1">
    <citation type="submission" date="2023-07" db="EMBL/GenBank/DDBJ databases">
        <authorList>
            <person name="Stuckert A."/>
        </authorList>
    </citation>
    <scope>NUCLEOTIDE SEQUENCE</scope>
</reference>
<proteinExistence type="predicted"/>
<keyword evidence="2" id="KW-1185">Reference proteome</keyword>
<sequence>MLPIQVLKLLNKFVRVQHFRMECLRSVITLMEKGEFLASIVIRDAYPHIPLCERLLLDHIHRLPDNRAQPYYHALITILLTRSWKVRKQCQQTIKKLLASLGGTKLLRGLLSELKVVQNSNKLVPVDS</sequence>
<evidence type="ECO:0000313" key="1">
    <source>
        <dbReference type="EMBL" id="CAJ0964904.1"/>
    </source>
</evidence>
<evidence type="ECO:0000313" key="2">
    <source>
        <dbReference type="Proteomes" id="UP001176940"/>
    </source>
</evidence>
<protein>
    <submittedName>
        <fullName evidence="1">Uncharacterized protein</fullName>
    </submittedName>
</protein>
<gene>
    <name evidence="1" type="ORF">RIMI_LOCUS19742172</name>
</gene>
<dbReference type="EMBL" id="CAUEEQ010064000">
    <property type="protein sequence ID" value="CAJ0964904.1"/>
    <property type="molecule type" value="Genomic_DNA"/>
</dbReference>
<comment type="caution">
    <text evidence="1">The sequence shown here is derived from an EMBL/GenBank/DDBJ whole genome shotgun (WGS) entry which is preliminary data.</text>
</comment>
<accession>A0ABN9MHR6</accession>